<dbReference type="Pfam" id="PF17757">
    <property type="entry name" value="UvrB_inter"/>
    <property type="match status" value="1"/>
</dbReference>
<keyword evidence="3 9" id="KW-0227">DNA damage</keyword>
<dbReference type="InterPro" id="IPR036101">
    <property type="entry name" value="CarD-like/TRCF_RID_sf"/>
</dbReference>
<dbReference type="PANTHER" id="PTHR47964">
    <property type="entry name" value="ATP-DEPENDENT DNA HELICASE HOMOLOG RECG, CHLOROPLASTIC"/>
    <property type="match status" value="1"/>
</dbReference>
<evidence type="ECO:0000256" key="9">
    <source>
        <dbReference type="HAMAP-Rule" id="MF_00969"/>
    </source>
</evidence>
<comment type="similarity">
    <text evidence="9">In the N-terminal section; belongs to the UvrB family.</text>
</comment>
<dbReference type="InterPro" id="IPR001650">
    <property type="entry name" value="Helicase_C-like"/>
</dbReference>
<dbReference type="SMART" id="SM00487">
    <property type="entry name" value="DEXDc"/>
    <property type="match status" value="1"/>
</dbReference>
<dbReference type="GO" id="GO:0003678">
    <property type="term" value="F:DNA helicase activity"/>
    <property type="evidence" value="ECO:0007669"/>
    <property type="project" value="TreeGrafter"/>
</dbReference>
<feature type="coiled-coil region" evidence="10">
    <location>
        <begin position="1003"/>
        <end position="1030"/>
    </location>
</feature>
<evidence type="ECO:0000259" key="11">
    <source>
        <dbReference type="PROSITE" id="PS51192"/>
    </source>
</evidence>
<feature type="domain" description="Helicase ATP-binding" evidence="11">
    <location>
        <begin position="597"/>
        <end position="758"/>
    </location>
</feature>
<dbReference type="SMART" id="SM00490">
    <property type="entry name" value="HELICc"/>
    <property type="match status" value="1"/>
</dbReference>
<dbReference type="InterPro" id="IPR037235">
    <property type="entry name" value="TRCF-like_C_D7"/>
</dbReference>
<dbReference type="InterPro" id="IPR011545">
    <property type="entry name" value="DEAD/DEAH_box_helicase_dom"/>
</dbReference>
<dbReference type="EC" id="3.6.4.-" evidence="9"/>
<dbReference type="STRING" id="1278311.GCA_000428705_01246"/>
<dbReference type="SUPFAM" id="SSF52540">
    <property type="entry name" value="P-loop containing nucleoside triphosphate hydrolases"/>
    <property type="match status" value="2"/>
</dbReference>
<dbReference type="SUPFAM" id="SSF141259">
    <property type="entry name" value="CarD-like"/>
    <property type="match status" value="1"/>
</dbReference>
<dbReference type="GO" id="GO:0006355">
    <property type="term" value="P:regulation of DNA-templated transcription"/>
    <property type="evidence" value="ECO:0007669"/>
    <property type="project" value="UniProtKB-UniRule"/>
</dbReference>
<evidence type="ECO:0000256" key="1">
    <source>
        <dbReference type="ARBA" id="ARBA00022490"/>
    </source>
</evidence>
<dbReference type="Pfam" id="PF03461">
    <property type="entry name" value="TRCF"/>
    <property type="match status" value="1"/>
</dbReference>
<evidence type="ECO:0000313" key="13">
    <source>
        <dbReference type="EMBL" id="VEU79691.1"/>
    </source>
</evidence>
<proteinExistence type="inferred from homology"/>
<dbReference type="EMBL" id="LR215048">
    <property type="protein sequence ID" value="VEU79691.1"/>
    <property type="molecule type" value="Genomic_DNA"/>
</dbReference>
<dbReference type="InterPro" id="IPR004576">
    <property type="entry name" value="Mfd"/>
</dbReference>
<evidence type="ECO:0000256" key="7">
    <source>
        <dbReference type="ARBA" id="ARBA00023125"/>
    </source>
</evidence>
<dbReference type="KEGG" id="aaxa:NCTC10138_00105"/>
<keyword evidence="2 9" id="KW-0547">Nucleotide-binding</keyword>
<dbReference type="GO" id="GO:0003684">
    <property type="term" value="F:damaged DNA binding"/>
    <property type="evidence" value="ECO:0007669"/>
    <property type="project" value="InterPro"/>
</dbReference>
<dbReference type="SMART" id="SM01058">
    <property type="entry name" value="CarD_TRCF"/>
    <property type="match status" value="1"/>
</dbReference>
<dbReference type="PANTHER" id="PTHR47964:SF1">
    <property type="entry name" value="ATP-DEPENDENT DNA HELICASE HOMOLOG RECG, CHLOROPLASTIC"/>
    <property type="match status" value="1"/>
</dbReference>
<dbReference type="OrthoDB" id="9804325at2"/>
<sequence>MKKIKNYIIEKLNLGNKYYQKTNDYFNAYMIKEDYLNSDKTIFVVLPNLYEAQKYYDYLNQIIESDYVLFYPVDQILTTIMALGSHEFQSERLYTIKKLLSKDKFIVVTTLDGILMRQLKPNDYKNSILTLKVNDEYNIDSLVNYLVNSGYVHEYTVENPGTFSVRGGIVDIFTRDNTNPIRLDFFDNLLESIKIFDVETQRSFGTINEIEIAPLHELFYTSKMKDDAIKRINKHFEKFTLSSKEQQRLNIDIEKISNRTNLSMLNIYIPFFNVEETSILDFSDNKKIYVIDEYKMITNENQKADDLETYAHTMDGKAFLSLGYLIDYKKQINKSDINIDNLGILHKDAYSLDVMDVNNYRGNLAMLYFDLVNTFKGYKLFLNDNTNSKEVREIKSYLKDKAYEDYEFIDEDIIGSFVINEEKIIYLNEESVFGNKKSRRAKYRSVLNQSTKIRHVEELEVGDYVVHYEFGIGKYMGLKTMDLSGIKRDYLYIIYKDNESLYVPMEQIDLILKYSSNDGVVPQLSKMGGRQWKNTKAAVKKKIKDLSDRLLKLYALREEAVGYAYSSDNETQIEFENDFKYELTKDQAKSIKRVKEEMMKPKPMDVLIIGDVGFGKTEVALRAAFKAVLDGKQVLYLVPTTVLARQHYYTFKERFEKFGATVELMSRFVSKKQQTETIKNLKKGFVDVVIGTHRLLSKDIEFANLGLLVIDEEQRFGVIHKERIKEIKVNVDTLTLSATPIPRTLQMTMLGLKDLETIETPPLNRYPVQTYVVRREDALVKEAIRREIARGGQVFYLYNKVEDMELMVLKIQKLVPEAKIVFGHGKMSKDQLERTISEFIDHEYDILVSTTIIETGIDIPNTNTLIIHDADRLGLSQLYQIRGRVGRSDKIAYAYLMYDGYKDLSDEAYKRLRTLEDFTELGSGYKIAMKDLSIRGAGDILGSEQSGFIDSVGLEMYLQLLDEVLNDKEELKPLEEVTDVYANRSIDKEYIDEDSVRIEIHKKVSKLNNLNDLNDLKEELEDRFGTLNVDLLTYMYEKLLKKLFYRIGVYKVSHSKGAVLLVINKEKSNEIDGVKLFEVSNKFKYKVNLGYLKDEIQIKVDYPNASEHWIYIVVRLLEAYYEGINKNNQLMFKEEKK</sequence>
<comment type="subcellular location">
    <subcellularLocation>
        <location evidence="9">Cytoplasm</location>
    </subcellularLocation>
</comment>
<accession>A0A449BBD2</accession>
<dbReference type="Pfam" id="PF00271">
    <property type="entry name" value="Helicase_C"/>
    <property type="match status" value="1"/>
</dbReference>
<feature type="domain" description="Helicase C-terminal" evidence="12">
    <location>
        <begin position="771"/>
        <end position="933"/>
    </location>
</feature>
<keyword evidence="5" id="KW-0347">Helicase</keyword>
<dbReference type="Pfam" id="PF02559">
    <property type="entry name" value="CarD_TRCF_RID"/>
    <property type="match status" value="1"/>
</dbReference>
<dbReference type="Gene3D" id="3.30.2060.10">
    <property type="entry name" value="Penicillin-binding protein 1b domain"/>
    <property type="match status" value="1"/>
</dbReference>
<dbReference type="NCBIfam" id="TIGR00580">
    <property type="entry name" value="mfd"/>
    <property type="match status" value="1"/>
</dbReference>
<evidence type="ECO:0000313" key="14">
    <source>
        <dbReference type="Proteomes" id="UP000289841"/>
    </source>
</evidence>
<evidence type="ECO:0000256" key="3">
    <source>
        <dbReference type="ARBA" id="ARBA00022763"/>
    </source>
</evidence>
<reference evidence="13 14" key="1">
    <citation type="submission" date="2019-01" db="EMBL/GenBank/DDBJ databases">
        <authorList>
            <consortium name="Pathogen Informatics"/>
        </authorList>
    </citation>
    <scope>NUCLEOTIDE SEQUENCE [LARGE SCALE GENOMIC DNA]</scope>
    <source>
        <strain evidence="13 14">NCTC10138</strain>
    </source>
</reference>
<keyword evidence="6 9" id="KW-0067">ATP-binding</keyword>
<dbReference type="InterPro" id="IPR027417">
    <property type="entry name" value="P-loop_NTPase"/>
</dbReference>
<dbReference type="AlphaFoldDB" id="A0A449BBD2"/>
<dbReference type="InterPro" id="IPR041471">
    <property type="entry name" value="UvrB_inter"/>
</dbReference>
<dbReference type="Gene3D" id="3.90.1150.50">
    <property type="entry name" value="Transcription-repair-coupling factor, D7 domain"/>
    <property type="match status" value="1"/>
</dbReference>
<evidence type="ECO:0000256" key="10">
    <source>
        <dbReference type="SAM" id="Coils"/>
    </source>
</evidence>
<dbReference type="InterPro" id="IPR047112">
    <property type="entry name" value="RecG/Mfd"/>
</dbReference>
<dbReference type="CDD" id="cd17991">
    <property type="entry name" value="DEXHc_TRCF"/>
    <property type="match status" value="1"/>
</dbReference>
<dbReference type="GO" id="GO:0005737">
    <property type="term" value="C:cytoplasm"/>
    <property type="evidence" value="ECO:0007669"/>
    <property type="project" value="UniProtKB-SubCell"/>
</dbReference>
<dbReference type="RefSeq" id="WP_052589949.1">
    <property type="nucleotide sequence ID" value="NZ_LR215048.1"/>
</dbReference>
<dbReference type="Proteomes" id="UP000289841">
    <property type="component" value="Chromosome"/>
</dbReference>
<evidence type="ECO:0000256" key="8">
    <source>
        <dbReference type="ARBA" id="ARBA00023204"/>
    </source>
</evidence>
<dbReference type="Gene3D" id="3.40.50.11180">
    <property type="match status" value="1"/>
</dbReference>
<keyword evidence="1 9" id="KW-0963">Cytoplasm</keyword>
<protein>
    <recommendedName>
        <fullName evidence="9">Transcription-repair-coupling factor</fullName>
        <shortName evidence="9">TRCF</shortName>
        <ecNumber evidence="9">3.6.4.-</ecNumber>
    </recommendedName>
</protein>
<dbReference type="InterPro" id="IPR005118">
    <property type="entry name" value="TRCF_C"/>
</dbReference>
<dbReference type="HAMAP" id="MF_00969">
    <property type="entry name" value="TRCF"/>
    <property type="match status" value="1"/>
</dbReference>
<dbReference type="PROSITE" id="PS51192">
    <property type="entry name" value="HELICASE_ATP_BIND_1"/>
    <property type="match status" value="1"/>
</dbReference>
<evidence type="ECO:0000256" key="2">
    <source>
        <dbReference type="ARBA" id="ARBA00022741"/>
    </source>
</evidence>
<keyword evidence="7 9" id="KW-0238">DNA-binding</keyword>
<keyword evidence="4 9" id="KW-0378">Hydrolase</keyword>
<dbReference type="GO" id="GO:0005524">
    <property type="term" value="F:ATP binding"/>
    <property type="evidence" value="ECO:0007669"/>
    <property type="project" value="UniProtKB-UniRule"/>
</dbReference>
<dbReference type="SUPFAM" id="SSF143517">
    <property type="entry name" value="TRCF domain-like"/>
    <property type="match status" value="1"/>
</dbReference>
<evidence type="ECO:0000256" key="4">
    <source>
        <dbReference type="ARBA" id="ARBA00022801"/>
    </source>
</evidence>
<keyword evidence="8 9" id="KW-0234">DNA repair</keyword>
<evidence type="ECO:0000259" key="12">
    <source>
        <dbReference type="PROSITE" id="PS51194"/>
    </source>
</evidence>
<comment type="function">
    <text evidence="9">Couples transcription and DNA repair by recognizing RNA polymerase (RNAP) stalled at DNA lesions. Mediates ATP-dependent release of RNAP and its truncated transcript from the DNA, and recruitment of nucleotide excision repair machinery to the damaged site.</text>
</comment>
<keyword evidence="10" id="KW-0175">Coiled coil</keyword>
<dbReference type="InterPro" id="IPR014001">
    <property type="entry name" value="Helicase_ATP-bd"/>
</dbReference>
<dbReference type="GO" id="GO:0016787">
    <property type="term" value="F:hydrolase activity"/>
    <property type="evidence" value="ECO:0007669"/>
    <property type="project" value="UniProtKB-KW"/>
</dbReference>
<evidence type="ECO:0000256" key="5">
    <source>
        <dbReference type="ARBA" id="ARBA00022806"/>
    </source>
</evidence>
<organism evidence="13 14">
    <name type="scientific">Haploplasma axanthum</name>
    <name type="common">Acholeplasma axanthum</name>
    <dbReference type="NCBI Taxonomy" id="29552"/>
    <lineage>
        <taxon>Bacteria</taxon>
        <taxon>Bacillati</taxon>
        <taxon>Mycoplasmatota</taxon>
        <taxon>Mollicutes</taxon>
        <taxon>Acholeplasmatales</taxon>
        <taxon>Acholeplasmataceae</taxon>
        <taxon>Haploplasma</taxon>
    </lineage>
</organism>
<dbReference type="InterPro" id="IPR003711">
    <property type="entry name" value="CarD-like/TRCF_RID"/>
</dbReference>
<evidence type="ECO:0000256" key="6">
    <source>
        <dbReference type="ARBA" id="ARBA00022840"/>
    </source>
</evidence>
<keyword evidence="14" id="KW-1185">Reference proteome</keyword>
<dbReference type="SMART" id="SM00982">
    <property type="entry name" value="TRCF"/>
    <property type="match status" value="1"/>
</dbReference>
<gene>
    <name evidence="13" type="primary">uvrB_1</name>
    <name evidence="9" type="synonym">mfd</name>
    <name evidence="13" type="ORF">NCTC10138_00105</name>
</gene>
<comment type="similarity">
    <text evidence="9">In the C-terminal section; belongs to the helicase family. RecG subfamily.</text>
</comment>
<dbReference type="Gene3D" id="2.40.10.170">
    <property type="match status" value="1"/>
</dbReference>
<name>A0A449BBD2_HAPAX</name>
<dbReference type="Pfam" id="PF00270">
    <property type="entry name" value="DEAD"/>
    <property type="match status" value="1"/>
</dbReference>
<dbReference type="GO" id="GO:0000716">
    <property type="term" value="P:transcription-coupled nucleotide-excision repair, DNA damage recognition"/>
    <property type="evidence" value="ECO:0007669"/>
    <property type="project" value="UniProtKB-UniRule"/>
</dbReference>
<dbReference type="Gene3D" id="3.40.50.300">
    <property type="entry name" value="P-loop containing nucleotide triphosphate hydrolases"/>
    <property type="match status" value="2"/>
</dbReference>
<dbReference type="PROSITE" id="PS51194">
    <property type="entry name" value="HELICASE_CTER"/>
    <property type="match status" value="1"/>
</dbReference>